<proteinExistence type="predicted"/>
<feature type="compositionally biased region" description="Polar residues" evidence="1">
    <location>
        <begin position="251"/>
        <end position="267"/>
    </location>
</feature>
<reference evidence="2" key="1">
    <citation type="submission" date="2019-04" db="EMBL/GenBank/DDBJ databases">
        <title>Whole genome sequencing of cave bacteria.</title>
        <authorList>
            <person name="Gan H.M."/>
            <person name="Barton H."/>
            <person name="Savka M.A."/>
        </authorList>
    </citation>
    <scope>NUCLEOTIDE SEQUENCE [LARGE SCALE GENOMIC DNA]</scope>
    <source>
        <strain evidence="2">LC387</strain>
    </source>
</reference>
<accession>A0A4U6BM83</accession>
<evidence type="ECO:0000313" key="3">
    <source>
        <dbReference type="Proteomes" id="UP000034832"/>
    </source>
</evidence>
<evidence type="ECO:0000313" key="2">
    <source>
        <dbReference type="EMBL" id="TKT71416.1"/>
    </source>
</evidence>
<feature type="region of interest" description="Disordered" evidence="1">
    <location>
        <begin position="248"/>
        <end position="274"/>
    </location>
</feature>
<dbReference type="OrthoDB" id="7181366at2"/>
<name>A0A4U6BM83_9BRAD</name>
<keyword evidence="3" id="KW-1185">Reference proteome</keyword>
<dbReference type="AlphaFoldDB" id="A0A4U6BM83"/>
<organism evidence="2 3">
    <name type="scientific">Afipia massiliensis</name>
    <dbReference type="NCBI Taxonomy" id="211460"/>
    <lineage>
        <taxon>Bacteria</taxon>
        <taxon>Pseudomonadati</taxon>
        <taxon>Pseudomonadota</taxon>
        <taxon>Alphaproteobacteria</taxon>
        <taxon>Hyphomicrobiales</taxon>
        <taxon>Nitrobacteraceae</taxon>
        <taxon>Afipia</taxon>
    </lineage>
</organism>
<dbReference type="RefSeq" id="WP_137325154.1">
    <property type="nucleotide sequence ID" value="NZ_LBIA02000001.1"/>
</dbReference>
<dbReference type="Proteomes" id="UP000034832">
    <property type="component" value="Unassembled WGS sequence"/>
</dbReference>
<dbReference type="EMBL" id="LBIA02000001">
    <property type="protein sequence ID" value="TKT71416.1"/>
    <property type="molecule type" value="Genomic_DNA"/>
</dbReference>
<protein>
    <submittedName>
        <fullName evidence="2">Uncharacterized protein</fullName>
    </submittedName>
</protein>
<comment type="caution">
    <text evidence="2">The sequence shown here is derived from an EMBL/GenBank/DDBJ whole genome shotgun (WGS) entry which is preliminary data.</text>
</comment>
<sequence>MASQLPLVVSDTSQLTLADKQRRTATAELSLSYGPKSLWLVNINGFVGPTIFSASVTSAVPEKIIQEPFFKEPPALHATQCHLHKYEYQGVVHTEKTITTEPQHIIDCRTLSATALRRKYKAEASSHRNMLHRALRRGNVIHPDFQKFCSFLTHIGPVPCGGASLDRISNDDLEYAPGKVRWADRRTQNSNKGDTLLFQCSRSNKNYTASRLAKLQKVSPNTIRTRLARGWSDDEIIEGKRQDRSLRSRHISQQSYLHKQNDRTQLPTREKTSGELAWEKRAKTAQWYRDHEGEEYCIADLQTLNEVAGECGLSISREALKRKFAKWWPDWKPHLRIDRLPDWAKEMIAEIEGCSLIEIAQRKGQLHDLL</sequence>
<evidence type="ECO:0000256" key="1">
    <source>
        <dbReference type="SAM" id="MobiDB-lite"/>
    </source>
</evidence>
<gene>
    <name evidence="2" type="ORF">YH63_008320</name>
</gene>